<accession>W4QBV0</accession>
<dbReference type="EMBL" id="BAUU01000004">
    <property type="protein sequence ID" value="GAE29407.1"/>
    <property type="molecule type" value="Genomic_DNA"/>
</dbReference>
<protein>
    <submittedName>
        <fullName evidence="1">Uncharacterized protein</fullName>
    </submittedName>
</protein>
<evidence type="ECO:0000313" key="1">
    <source>
        <dbReference type="EMBL" id="GAE29407.1"/>
    </source>
</evidence>
<evidence type="ECO:0000313" key="2">
    <source>
        <dbReference type="Proteomes" id="UP000018895"/>
    </source>
</evidence>
<gene>
    <name evidence="1" type="ORF">JCM9152_764</name>
</gene>
<proteinExistence type="predicted"/>
<keyword evidence="2" id="KW-1185">Reference proteome</keyword>
<dbReference type="STRING" id="1236971.JCM9152_764"/>
<dbReference type="Proteomes" id="UP000018895">
    <property type="component" value="Unassembled WGS sequence"/>
</dbReference>
<sequence>MMNTPDVPAFEDEFTREFMKSTKEVEEGFYLFESKTGGYTIWFPENAVTEPDFYYKQGDGRETMSIKELYGDNLIYRATLTYEHSRLTDSIDTQLSVLSSLARYEGVYGEFQYGDNLYYYAKSVYEIDNDPKAYRFFSYIKSKTFEKSIKFIYEVTCYTFEQPCTIDVDQQEEYALKLMKSVEFQE</sequence>
<dbReference type="AlphaFoldDB" id="W4QBV0"/>
<organism evidence="1 2">
    <name type="scientific">Halalkalibacter hemicellulosilyticusJCM 9152</name>
    <dbReference type="NCBI Taxonomy" id="1236971"/>
    <lineage>
        <taxon>Bacteria</taxon>
        <taxon>Bacillati</taxon>
        <taxon>Bacillota</taxon>
        <taxon>Bacilli</taxon>
        <taxon>Bacillales</taxon>
        <taxon>Bacillaceae</taxon>
        <taxon>Halalkalibacter</taxon>
    </lineage>
</organism>
<reference evidence="1" key="1">
    <citation type="journal article" date="2014" name="Genome Announc.">
        <title>Draft Genome Sequences of Three Alkaliphilic Bacillus Strains, Bacillus wakoensis JCM 9140T, Bacillus akibai JCM 9157T, and Bacillus hemicellulosilyticus JCM 9152T.</title>
        <authorList>
            <person name="Yuki M."/>
            <person name="Oshima K."/>
            <person name="Suda W."/>
            <person name="Oshida Y."/>
            <person name="Kitamura K."/>
            <person name="Iida T."/>
            <person name="Hattori M."/>
            <person name="Ohkuma M."/>
        </authorList>
    </citation>
    <scope>NUCLEOTIDE SEQUENCE [LARGE SCALE GENOMIC DNA]</scope>
    <source>
        <strain evidence="1">JCM 9152</strain>
    </source>
</reference>
<name>W4QBV0_9BACI</name>
<comment type="caution">
    <text evidence="1">The sequence shown here is derived from an EMBL/GenBank/DDBJ whole genome shotgun (WGS) entry which is preliminary data.</text>
</comment>